<keyword evidence="5" id="KW-0597">Phosphoprotein</keyword>
<evidence type="ECO:0000256" key="3">
    <source>
        <dbReference type="ARBA" id="ARBA00012438"/>
    </source>
</evidence>
<dbReference type="InterPro" id="IPR005467">
    <property type="entry name" value="His_kinase_dom"/>
</dbReference>
<evidence type="ECO:0000256" key="1">
    <source>
        <dbReference type="ARBA" id="ARBA00000085"/>
    </source>
</evidence>
<keyword evidence="9 13" id="KW-0067">ATP-binding</keyword>
<keyword evidence="10" id="KW-0812">Transmembrane</keyword>
<evidence type="ECO:0000256" key="7">
    <source>
        <dbReference type="ARBA" id="ARBA00022741"/>
    </source>
</evidence>
<dbReference type="InterPro" id="IPR036097">
    <property type="entry name" value="HisK_dim/P_sf"/>
</dbReference>
<comment type="subcellular location">
    <subcellularLocation>
        <location evidence="2">Cell membrane</location>
        <topology evidence="2">Multi-pass membrane protein</topology>
    </subcellularLocation>
</comment>
<dbReference type="CDD" id="cd00075">
    <property type="entry name" value="HATPase"/>
    <property type="match status" value="1"/>
</dbReference>
<dbReference type="CDD" id="cd00082">
    <property type="entry name" value="HisKA"/>
    <property type="match status" value="1"/>
</dbReference>
<evidence type="ECO:0000313" key="13">
    <source>
        <dbReference type="EMBL" id="MEK8048764.1"/>
    </source>
</evidence>
<keyword evidence="7" id="KW-0547">Nucleotide-binding</keyword>
<dbReference type="InterPro" id="IPR036890">
    <property type="entry name" value="HATPase_C_sf"/>
</dbReference>
<keyword evidence="10" id="KW-1133">Transmembrane helix</keyword>
<dbReference type="PANTHER" id="PTHR44936:SF10">
    <property type="entry name" value="SENSOR PROTEIN RSTB"/>
    <property type="match status" value="1"/>
</dbReference>
<name>A0ABU9CA58_9BURK</name>
<accession>A0ABU9CA58</accession>
<evidence type="ECO:0000256" key="2">
    <source>
        <dbReference type="ARBA" id="ARBA00004651"/>
    </source>
</evidence>
<evidence type="ECO:0000256" key="6">
    <source>
        <dbReference type="ARBA" id="ARBA00022679"/>
    </source>
</evidence>
<keyword evidence="6" id="KW-0808">Transferase</keyword>
<dbReference type="SUPFAM" id="SSF55874">
    <property type="entry name" value="ATPase domain of HSP90 chaperone/DNA topoisomerase II/histidine kinase"/>
    <property type="match status" value="1"/>
</dbReference>
<dbReference type="InterPro" id="IPR004358">
    <property type="entry name" value="Sig_transdc_His_kin-like_C"/>
</dbReference>
<evidence type="ECO:0000256" key="10">
    <source>
        <dbReference type="SAM" id="Phobius"/>
    </source>
</evidence>
<dbReference type="InterPro" id="IPR003660">
    <property type="entry name" value="HAMP_dom"/>
</dbReference>
<dbReference type="SUPFAM" id="SSF47384">
    <property type="entry name" value="Homodimeric domain of signal transducing histidine kinase"/>
    <property type="match status" value="1"/>
</dbReference>
<feature type="transmembrane region" description="Helical" evidence="10">
    <location>
        <begin position="159"/>
        <end position="179"/>
    </location>
</feature>
<keyword evidence="14" id="KW-1185">Reference proteome</keyword>
<feature type="domain" description="Histidine kinase" evidence="11">
    <location>
        <begin position="240"/>
        <end position="442"/>
    </location>
</feature>
<dbReference type="InterPro" id="IPR003661">
    <property type="entry name" value="HisK_dim/P_dom"/>
</dbReference>
<keyword evidence="8" id="KW-0418">Kinase</keyword>
<dbReference type="Gene3D" id="1.10.287.130">
    <property type="match status" value="1"/>
</dbReference>
<evidence type="ECO:0000259" key="12">
    <source>
        <dbReference type="PROSITE" id="PS50885"/>
    </source>
</evidence>
<dbReference type="PROSITE" id="PS50109">
    <property type="entry name" value="HIS_KIN"/>
    <property type="match status" value="1"/>
</dbReference>
<feature type="domain" description="HAMP" evidence="12">
    <location>
        <begin position="180"/>
        <end position="232"/>
    </location>
</feature>
<proteinExistence type="predicted"/>
<gene>
    <name evidence="13" type="ORF">AACH10_00765</name>
</gene>
<sequence length="455" mass="49748">MRWRHPAPDCPPRTLRGRFGHSLRWRLVALFVLLALATTAVFVAGTREVFSTGWRGVALPLIADYVDRLAAEIGDPPELARAQAITRRLPVAIRIEGPVLNWDSHPERQRYHDHFHDTSREPHSAREQMLRTLLTRSTADGHRIVFGVGSLQWPQRPVWFAWATLGGLLVLTALAFAYVRHLFRPLDDIRAGAQRYGAGDFSQPIPQRRRDELGELAGQVNAMAEGLNRMLEGQRGLLLAISHELRSPLTRARLNAELVAEGPERDALLRDLAAMRDLIADLLESERLARGDATLQREPTDLNALARTLVAAEFDGRGVALDLAPDLPTLALDRVRLQLLLRNLLDNALRHGGGTPVLLSTQRQAGGVRLSVRDQGPGVDAATLARLAEPFFRPDAARSRERGGVGLGLYLCRLVAQSHGGRLDIAPAAPGLVVSLWLPLDGASAAGAAGALRPA</sequence>
<dbReference type="PANTHER" id="PTHR44936">
    <property type="entry name" value="SENSOR PROTEIN CREC"/>
    <property type="match status" value="1"/>
</dbReference>
<dbReference type="Proteomes" id="UP001365405">
    <property type="component" value="Unassembled WGS sequence"/>
</dbReference>
<evidence type="ECO:0000256" key="4">
    <source>
        <dbReference type="ARBA" id="ARBA00022475"/>
    </source>
</evidence>
<dbReference type="Pfam" id="PF00672">
    <property type="entry name" value="HAMP"/>
    <property type="match status" value="1"/>
</dbReference>
<dbReference type="SMART" id="SM00387">
    <property type="entry name" value="HATPase_c"/>
    <property type="match status" value="1"/>
</dbReference>
<evidence type="ECO:0000313" key="14">
    <source>
        <dbReference type="Proteomes" id="UP001365405"/>
    </source>
</evidence>
<dbReference type="Pfam" id="PF00512">
    <property type="entry name" value="HisKA"/>
    <property type="match status" value="1"/>
</dbReference>
<dbReference type="EMBL" id="JBBUTH010000001">
    <property type="protein sequence ID" value="MEK8048764.1"/>
    <property type="molecule type" value="Genomic_DNA"/>
</dbReference>
<dbReference type="SMART" id="SM00388">
    <property type="entry name" value="HisKA"/>
    <property type="match status" value="1"/>
</dbReference>
<comment type="caution">
    <text evidence="13">The sequence shown here is derived from an EMBL/GenBank/DDBJ whole genome shotgun (WGS) entry which is preliminary data.</text>
</comment>
<dbReference type="Gene3D" id="3.30.565.10">
    <property type="entry name" value="Histidine kinase-like ATPase, C-terminal domain"/>
    <property type="match status" value="1"/>
</dbReference>
<evidence type="ECO:0000256" key="9">
    <source>
        <dbReference type="ARBA" id="ARBA00022840"/>
    </source>
</evidence>
<dbReference type="InterPro" id="IPR003594">
    <property type="entry name" value="HATPase_dom"/>
</dbReference>
<evidence type="ECO:0000256" key="5">
    <source>
        <dbReference type="ARBA" id="ARBA00022553"/>
    </source>
</evidence>
<dbReference type="InterPro" id="IPR050980">
    <property type="entry name" value="2C_sensor_his_kinase"/>
</dbReference>
<keyword evidence="4" id="KW-1003">Cell membrane</keyword>
<dbReference type="PRINTS" id="PR00344">
    <property type="entry name" value="BCTRLSENSOR"/>
</dbReference>
<dbReference type="EC" id="2.7.13.3" evidence="3"/>
<dbReference type="PROSITE" id="PS50885">
    <property type="entry name" value="HAMP"/>
    <property type="match status" value="1"/>
</dbReference>
<reference evidence="13 14" key="1">
    <citation type="submission" date="2024-04" db="EMBL/GenBank/DDBJ databases">
        <title>Novel species of the genus Ideonella isolated from streams.</title>
        <authorList>
            <person name="Lu H."/>
        </authorList>
    </citation>
    <scope>NUCLEOTIDE SEQUENCE [LARGE SCALE GENOMIC DNA]</scope>
    <source>
        <strain evidence="13 14">DXS22W</strain>
    </source>
</reference>
<dbReference type="RefSeq" id="WP_341408438.1">
    <property type="nucleotide sequence ID" value="NZ_JBBUTH010000001.1"/>
</dbReference>
<dbReference type="Pfam" id="PF02518">
    <property type="entry name" value="HATPase_c"/>
    <property type="match status" value="1"/>
</dbReference>
<evidence type="ECO:0000259" key="11">
    <source>
        <dbReference type="PROSITE" id="PS50109"/>
    </source>
</evidence>
<evidence type="ECO:0000256" key="8">
    <source>
        <dbReference type="ARBA" id="ARBA00022777"/>
    </source>
</evidence>
<dbReference type="SUPFAM" id="SSF158472">
    <property type="entry name" value="HAMP domain-like"/>
    <property type="match status" value="1"/>
</dbReference>
<dbReference type="CDD" id="cd06225">
    <property type="entry name" value="HAMP"/>
    <property type="match status" value="1"/>
</dbReference>
<dbReference type="GO" id="GO:0005524">
    <property type="term" value="F:ATP binding"/>
    <property type="evidence" value="ECO:0007669"/>
    <property type="project" value="UniProtKB-KW"/>
</dbReference>
<comment type="catalytic activity">
    <reaction evidence="1">
        <text>ATP + protein L-histidine = ADP + protein N-phospho-L-histidine.</text>
        <dbReference type="EC" id="2.7.13.3"/>
    </reaction>
</comment>
<protein>
    <recommendedName>
        <fullName evidence="3">histidine kinase</fullName>
        <ecNumber evidence="3">2.7.13.3</ecNumber>
    </recommendedName>
</protein>
<keyword evidence="10" id="KW-0472">Membrane</keyword>
<dbReference type="SMART" id="SM00304">
    <property type="entry name" value="HAMP"/>
    <property type="match status" value="1"/>
</dbReference>
<feature type="transmembrane region" description="Helical" evidence="10">
    <location>
        <begin position="23"/>
        <end position="45"/>
    </location>
</feature>
<organism evidence="13 14">
    <name type="scientific">Pseudaquabacterium inlustre</name>
    <dbReference type="NCBI Taxonomy" id="2984192"/>
    <lineage>
        <taxon>Bacteria</taxon>
        <taxon>Pseudomonadati</taxon>
        <taxon>Pseudomonadota</taxon>
        <taxon>Betaproteobacteria</taxon>
        <taxon>Burkholderiales</taxon>
        <taxon>Sphaerotilaceae</taxon>
        <taxon>Pseudaquabacterium</taxon>
    </lineage>
</organism>